<evidence type="ECO:0000259" key="9">
    <source>
        <dbReference type="PROSITE" id="PS50885"/>
    </source>
</evidence>
<dbReference type="SUPFAM" id="SSF81606">
    <property type="entry name" value="PP2C-like"/>
    <property type="match status" value="1"/>
</dbReference>
<feature type="transmembrane region" description="Helical" evidence="8">
    <location>
        <begin position="399"/>
        <end position="419"/>
    </location>
</feature>
<dbReference type="InterPro" id="IPR003660">
    <property type="entry name" value="HAMP_dom"/>
</dbReference>
<evidence type="ECO:0000259" key="10">
    <source>
        <dbReference type="PROSITE" id="PS51746"/>
    </source>
</evidence>
<keyword evidence="2" id="KW-1003">Cell membrane</keyword>
<reference evidence="11 12" key="1">
    <citation type="submission" date="2016-10" db="EMBL/GenBank/DDBJ databases">
        <authorList>
            <person name="de Groot N.N."/>
        </authorList>
    </citation>
    <scope>NUCLEOTIDE SEQUENCE [LARGE SCALE GENOMIC DNA]</scope>
    <source>
        <strain evidence="11 12">DSM 2872</strain>
    </source>
</reference>
<keyword evidence="7" id="KW-0175">Coiled coil</keyword>
<dbReference type="Gene3D" id="6.10.340.10">
    <property type="match status" value="1"/>
</dbReference>
<dbReference type="RefSeq" id="WP_074672238.1">
    <property type="nucleotide sequence ID" value="NZ_FNQG01000007.1"/>
</dbReference>
<name>A0A1H3Y6C9_SELRU</name>
<dbReference type="Pfam" id="PF02743">
    <property type="entry name" value="dCache_1"/>
    <property type="match status" value="1"/>
</dbReference>
<keyword evidence="4" id="KW-0378">Hydrolase</keyword>
<dbReference type="GO" id="GO:0007165">
    <property type="term" value="P:signal transduction"/>
    <property type="evidence" value="ECO:0007669"/>
    <property type="project" value="InterPro"/>
</dbReference>
<dbReference type="CDD" id="cd06225">
    <property type="entry name" value="HAMP"/>
    <property type="match status" value="1"/>
</dbReference>
<keyword evidence="6 8" id="KW-0472">Membrane</keyword>
<dbReference type="InterPro" id="IPR029151">
    <property type="entry name" value="Sensor-like_sf"/>
</dbReference>
<organism evidence="11 12">
    <name type="scientific">Selenomonas ruminantium</name>
    <dbReference type="NCBI Taxonomy" id="971"/>
    <lineage>
        <taxon>Bacteria</taxon>
        <taxon>Bacillati</taxon>
        <taxon>Bacillota</taxon>
        <taxon>Negativicutes</taxon>
        <taxon>Selenomonadales</taxon>
        <taxon>Selenomonadaceae</taxon>
        <taxon>Selenomonas</taxon>
    </lineage>
</organism>
<evidence type="ECO:0000313" key="12">
    <source>
        <dbReference type="Proteomes" id="UP000183469"/>
    </source>
</evidence>
<dbReference type="InterPro" id="IPR052016">
    <property type="entry name" value="Bact_Sigma-Reg"/>
</dbReference>
<dbReference type="Proteomes" id="UP000183469">
    <property type="component" value="Unassembled WGS sequence"/>
</dbReference>
<evidence type="ECO:0000256" key="6">
    <source>
        <dbReference type="ARBA" id="ARBA00023136"/>
    </source>
</evidence>
<feature type="domain" description="PPM-type phosphatase" evidence="10">
    <location>
        <begin position="514"/>
        <end position="739"/>
    </location>
</feature>
<dbReference type="GO" id="GO:0005886">
    <property type="term" value="C:plasma membrane"/>
    <property type="evidence" value="ECO:0007669"/>
    <property type="project" value="UniProtKB-SubCell"/>
</dbReference>
<dbReference type="InterPro" id="IPR036457">
    <property type="entry name" value="PPM-type-like_dom_sf"/>
</dbReference>
<accession>A0A1H3Y6C9</accession>
<dbReference type="PROSITE" id="PS51746">
    <property type="entry name" value="PPM_2"/>
    <property type="match status" value="1"/>
</dbReference>
<evidence type="ECO:0000256" key="7">
    <source>
        <dbReference type="SAM" id="Coils"/>
    </source>
</evidence>
<evidence type="ECO:0000256" key="8">
    <source>
        <dbReference type="SAM" id="Phobius"/>
    </source>
</evidence>
<dbReference type="SUPFAM" id="SSF158472">
    <property type="entry name" value="HAMP domain-like"/>
    <property type="match status" value="1"/>
</dbReference>
<dbReference type="Pfam" id="PF07228">
    <property type="entry name" value="SpoIIE"/>
    <property type="match status" value="1"/>
</dbReference>
<feature type="coiled-coil region" evidence="7">
    <location>
        <begin position="465"/>
        <end position="492"/>
    </location>
</feature>
<protein>
    <submittedName>
        <fullName evidence="11">Sigma-B regulation protein RsbU (Phosphoserine phosphatase)</fullName>
    </submittedName>
</protein>
<comment type="subcellular location">
    <subcellularLocation>
        <location evidence="1">Cell membrane</location>
        <topology evidence="1">Multi-pass membrane protein</topology>
    </subcellularLocation>
</comment>
<gene>
    <name evidence="11" type="ORF">SAMN05660648_01829</name>
</gene>
<sequence>MGDYWRIVRKILCRRLSIRERLLLLLFISSLLSALVFAGLSFYGVTFVQKDIAEMGGQLSQEGAAYTQEYINKTSKETIADLARSKANFIDYELAHMEHDVTILADALTWIHKHPSNYLPAAVLDPYNGKVPPAAPCIIYSPEVRKRGIETVRQEVELAANITGTMVPMEKNYGYYSYSATYFGSKSGFLICSSVFVGDKYSPMSDDAAFSYDPCVRPWYQNAIKANRAVFSLPYLTILTAEHSDVEVISCSAPYYDAEGIAGVASLDIATKELRQYITNTAIGDKGINFIMNNDGKVIFSPVHEGVLAETDKQQDLRKCESAEFARAAYYMTNGESGVLPVELYGEKYMLAFAPLPTMKWSLGILVSQDELSSSLQESHNYFMGQMESFRDNLQRESLLLLQMAVLAFFIMVVIMIFTSKALSDRFVKPIKQMADGVREIASGNLDKKLDITTGDEIEHLAICFNSMTDELKAYIDNLSKATAEREKAAAELSVARNIQLGALPQDFLTDYPEFQINAAMDAAKGVGGDFYDFYMTDENHLVITIADVSGKGIPAALYMMRAKTTLKNMVLRAKNAADFADCMKMANKELCRENEEMMFVTAFMARLDLTTGELVYVNGGHNPPLVQADGKFCYLQQARKHMMLGINEDEMYEAHSLAMQPGDIIFLYTDGVTEAMNEAEELYSEERLQATLNRQTSKDVKEILAAVRQDVSTYAGDAEQSDDITMLGLKFCGSLDDV</sequence>
<keyword evidence="3 8" id="KW-0812">Transmembrane</keyword>
<dbReference type="OrthoDB" id="311592at2"/>
<evidence type="ECO:0000256" key="4">
    <source>
        <dbReference type="ARBA" id="ARBA00022801"/>
    </source>
</evidence>
<dbReference type="PANTHER" id="PTHR43156">
    <property type="entry name" value="STAGE II SPORULATION PROTEIN E-RELATED"/>
    <property type="match status" value="1"/>
</dbReference>
<proteinExistence type="predicted"/>
<dbReference type="EMBL" id="FNQG01000007">
    <property type="protein sequence ID" value="SEA07186.1"/>
    <property type="molecule type" value="Genomic_DNA"/>
</dbReference>
<dbReference type="SMART" id="SM00304">
    <property type="entry name" value="HAMP"/>
    <property type="match status" value="1"/>
</dbReference>
<dbReference type="AlphaFoldDB" id="A0A1H3Y6C9"/>
<dbReference type="CDD" id="cd12912">
    <property type="entry name" value="PDC2_MCP_like"/>
    <property type="match status" value="1"/>
</dbReference>
<dbReference type="InterPro" id="IPR033479">
    <property type="entry name" value="dCache_1"/>
</dbReference>
<feature type="transmembrane region" description="Helical" evidence="8">
    <location>
        <begin position="21"/>
        <end position="45"/>
    </location>
</feature>
<evidence type="ECO:0000256" key="3">
    <source>
        <dbReference type="ARBA" id="ARBA00022692"/>
    </source>
</evidence>
<evidence type="ECO:0000256" key="1">
    <source>
        <dbReference type="ARBA" id="ARBA00004651"/>
    </source>
</evidence>
<dbReference type="Gene3D" id="3.60.40.10">
    <property type="entry name" value="PPM-type phosphatase domain"/>
    <property type="match status" value="1"/>
</dbReference>
<feature type="domain" description="HAMP" evidence="9">
    <location>
        <begin position="425"/>
        <end position="477"/>
    </location>
</feature>
<dbReference type="Gene3D" id="3.30.450.20">
    <property type="entry name" value="PAS domain"/>
    <property type="match status" value="2"/>
</dbReference>
<dbReference type="GO" id="GO:0016791">
    <property type="term" value="F:phosphatase activity"/>
    <property type="evidence" value="ECO:0007669"/>
    <property type="project" value="TreeGrafter"/>
</dbReference>
<evidence type="ECO:0000256" key="2">
    <source>
        <dbReference type="ARBA" id="ARBA00022475"/>
    </source>
</evidence>
<keyword evidence="5 8" id="KW-1133">Transmembrane helix</keyword>
<dbReference type="SMART" id="SM00331">
    <property type="entry name" value="PP2C_SIG"/>
    <property type="match status" value="1"/>
</dbReference>
<dbReference type="InterPro" id="IPR001932">
    <property type="entry name" value="PPM-type_phosphatase-like_dom"/>
</dbReference>
<dbReference type="SUPFAM" id="SSF103190">
    <property type="entry name" value="Sensory domain-like"/>
    <property type="match status" value="1"/>
</dbReference>
<evidence type="ECO:0000313" key="11">
    <source>
        <dbReference type="EMBL" id="SEA07186.1"/>
    </source>
</evidence>
<dbReference type="Pfam" id="PF00672">
    <property type="entry name" value="HAMP"/>
    <property type="match status" value="1"/>
</dbReference>
<dbReference type="PROSITE" id="PS50885">
    <property type="entry name" value="HAMP"/>
    <property type="match status" value="1"/>
</dbReference>
<dbReference type="PANTHER" id="PTHR43156:SF2">
    <property type="entry name" value="STAGE II SPORULATION PROTEIN E"/>
    <property type="match status" value="1"/>
</dbReference>
<evidence type="ECO:0000256" key="5">
    <source>
        <dbReference type="ARBA" id="ARBA00022989"/>
    </source>
</evidence>